<sequence length="116" mass="12548">MEITTSVYCICPSSYPCSKLPLRRSCMLLGRIGRRWAQFINPLPTLCNTNGYANNASSSSSSTDAPMRRSRSCTDVAAALAAAATEFYSPSFTSFHQSTPVSRWPVALRNNSGGVC</sequence>
<dbReference type="AlphaFoldDB" id="A0AAV2F584"/>
<proteinExistence type="predicted"/>
<gene>
    <name evidence="1" type="ORF">LTRI10_LOCUS33796</name>
</gene>
<dbReference type="Proteomes" id="UP001497516">
    <property type="component" value="Chromosome 6"/>
</dbReference>
<protein>
    <submittedName>
        <fullName evidence="1">Uncharacterized protein</fullName>
    </submittedName>
</protein>
<keyword evidence="2" id="KW-1185">Reference proteome</keyword>
<organism evidence="1 2">
    <name type="scientific">Linum trigynum</name>
    <dbReference type="NCBI Taxonomy" id="586398"/>
    <lineage>
        <taxon>Eukaryota</taxon>
        <taxon>Viridiplantae</taxon>
        <taxon>Streptophyta</taxon>
        <taxon>Embryophyta</taxon>
        <taxon>Tracheophyta</taxon>
        <taxon>Spermatophyta</taxon>
        <taxon>Magnoliopsida</taxon>
        <taxon>eudicotyledons</taxon>
        <taxon>Gunneridae</taxon>
        <taxon>Pentapetalae</taxon>
        <taxon>rosids</taxon>
        <taxon>fabids</taxon>
        <taxon>Malpighiales</taxon>
        <taxon>Linaceae</taxon>
        <taxon>Linum</taxon>
    </lineage>
</organism>
<name>A0AAV2F584_9ROSI</name>
<dbReference type="EMBL" id="OZ034819">
    <property type="protein sequence ID" value="CAL1393202.1"/>
    <property type="molecule type" value="Genomic_DNA"/>
</dbReference>
<evidence type="ECO:0000313" key="1">
    <source>
        <dbReference type="EMBL" id="CAL1393202.1"/>
    </source>
</evidence>
<reference evidence="1 2" key="1">
    <citation type="submission" date="2024-04" db="EMBL/GenBank/DDBJ databases">
        <authorList>
            <person name="Fracassetti M."/>
        </authorList>
    </citation>
    <scope>NUCLEOTIDE SEQUENCE [LARGE SCALE GENOMIC DNA]</scope>
</reference>
<accession>A0AAV2F584</accession>
<evidence type="ECO:0000313" key="2">
    <source>
        <dbReference type="Proteomes" id="UP001497516"/>
    </source>
</evidence>